<reference evidence="1 2" key="1">
    <citation type="submission" date="2019-07" db="EMBL/GenBank/DDBJ databases">
        <title>Whole genome shotgun sequence of Alkalibacterium kapii NBRC 103247.</title>
        <authorList>
            <person name="Hosoyama A."/>
            <person name="Uohara A."/>
            <person name="Ohji S."/>
            <person name="Ichikawa N."/>
        </authorList>
    </citation>
    <scope>NUCLEOTIDE SEQUENCE [LARGE SCALE GENOMIC DNA]</scope>
    <source>
        <strain evidence="1 2">NBRC 103247</strain>
    </source>
</reference>
<dbReference type="EMBL" id="BJUY01000005">
    <property type="protein sequence ID" value="GEK90993.1"/>
    <property type="molecule type" value="Genomic_DNA"/>
</dbReference>
<comment type="caution">
    <text evidence="1">The sequence shown here is derived from an EMBL/GenBank/DDBJ whole genome shotgun (WGS) entry which is preliminary data.</text>
</comment>
<dbReference type="OrthoDB" id="1692525at2"/>
<name>A0A511AUH5_9LACT</name>
<keyword evidence="2" id="KW-1185">Reference proteome</keyword>
<gene>
    <name evidence="1" type="ORF">AKA01nite_06150</name>
</gene>
<proteinExistence type="predicted"/>
<dbReference type="RefSeq" id="WP_146923691.1">
    <property type="nucleotide sequence ID" value="NZ_BJUY01000005.1"/>
</dbReference>
<accession>A0A511AUH5</accession>
<protein>
    <submittedName>
        <fullName evidence="1">Uncharacterized protein</fullName>
    </submittedName>
</protein>
<dbReference type="Proteomes" id="UP000321662">
    <property type="component" value="Unassembled WGS sequence"/>
</dbReference>
<dbReference type="AlphaFoldDB" id="A0A511AUH5"/>
<organism evidence="1 2">
    <name type="scientific">Alkalibacterium kapii</name>
    <dbReference type="NCBI Taxonomy" id="426704"/>
    <lineage>
        <taxon>Bacteria</taxon>
        <taxon>Bacillati</taxon>
        <taxon>Bacillota</taxon>
        <taxon>Bacilli</taxon>
        <taxon>Lactobacillales</taxon>
        <taxon>Carnobacteriaceae</taxon>
        <taxon>Alkalibacterium</taxon>
    </lineage>
</organism>
<evidence type="ECO:0000313" key="1">
    <source>
        <dbReference type="EMBL" id="GEK90993.1"/>
    </source>
</evidence>
<sequence length="519" mass="59174">MDKNKIDELGKTQLIQKHQSNSIEDQVVKVSKAINDLKSTNEDNISELDKLIHHAESLFEVQGNDIDEVSMDDVKIEEVITELTSEEKKRIDLPRFRVLNIIEVKDDESWDSYMEAVHSYAADNHVDLTKNPFDELLTQREKLDLKMRVREDYTMKKAHCDKYDYMIASFSGIAAGTIDSFFVGMPEASKLGKWTDKKADEFVENMAQGIWKADGRSNREGKPKKIPDDLQKCISYLEQKFQVNYDARYAKDLNVEDGVLEGMRPVNHHIKSLSHSPSIIGLFFSILDQFTDNASFIDKGKIIRVDTSDGNTKLVGTTFQGKLFSGFCNWIGHLISDLVGSSSTRNIKRGKTGRGSGVGIPFYELLQFCEFGEFKVKEETINLAELSVKVFERGYDIRFGATMAIPVVLNELLIRILWAVKQRYYHEKSWKESIPFGNKPELRRMLLIGHGCLCIVDGIDAGLRSKGEIIEFSLRLNIIGWSRFAFSGLIEVRALYKENTLDLVALDQDLEKEWKALLL</sequence>
<evidence type="ECO:0000313" key="2">
    <source>
        <dbReference type="Proteomes" id="UP000321662"/>
    </source>
</evidence>